<evidence type="ECO:0000313" key="1">
    <source>
        <dbReference type="EMBL" id="KAE9526709.1"/>
    </source>
</evidence>
<accession>A0A6G0T869</accession>
<organism evidence="1 2">
    <name type="scientific">Aphis glycines</name>
    <name type="common">Soybean aphid</name>
    <dbReference type="NCBI Taxonomy" id="307491"/>
    <lineage>
        <taxon>Eukaryota</taxon>
        <taxon>Metazoa</taxon>
        <taxon>Ecdysozoa</taxon>
        <taxon>Arthropoda</taxon>
        <taxon>Hexapoda</taxon>
        <taxon>Insecta</taxon>
        <taxon>Pterygota</taxon>
        <taxon>Neoptera</taxon>
        <taxon>Paraneoptera</taxon>
        <taxon>Hemiptera</taxon>
        <taxon>Sternorrhyncha</taxon>
        <taxon>Aphidomorpha</taxon>
        <taxon>Aphidoidea</taxon>
        <taxon>Aphididae</taxon>
        <taxon>Aphidini</taxon>
        <taxon>Aphis</taxon>
        <taxon>Aphis</taxon>
    </lineage>
</organism>
<proteinExistence type="predicted"/>
<name>A0A6G0T869_APHGL</name>
<evidence type="ECO:0000313" key="2">
    <source>
        <dbReference type="Proteomes" id="UP000475862"/>
    </source>
</evidence>
<dbReference type="Proteomes" id="UP000475862">
    <property type="component" value="Unassembled WGS sequence"/>
</dbReference>
<dbReference type="AlphaFoldDB" id="A0A6G0T869"/>
<comment type="caution">
    <text evidence="1">The sequence shown here is derived from an EMBL/GenBank/DDBJ whole genome shotgun (WGS) entry which is preliminary data.</text>
</comment>
<dbReference type="EMBL" id="VYZN01000054">
    <property type="protein sequence ID" value="KAE9526709.1"/>
    <property type="molecule type" value="Genomic_DNA"/>
</dbReference>
<keyword evidence="2" id="KW-1185">Reference proteome</keyword>
<sequence length="244" mass="28440">MKHNQFKTFTKSFRCFALGVLRSLLLSLSILLSDDSLSTSSASLTSISSSYISLYSDSEILRSDAVVRRIDCKLKMDFLRLSSKLISYLYRTGESKKRILKLSYTAGKNGRTDYIRSVDKRESHNDVFNIALQIIAYHGLYKQTTKLTIIILYNWNTADFSYALLKMKQYDKKRELIKNHIVLESHNSTARTRHLNDKMYKYELLIETIDFGQHVYGYRSCVDCFNLQIYMCQHASRGLWIPLF</sequence>
<gene>
    <name evidence="1" type="ORF">AGLY_013357</name>
</gene>
<protein>
    <submittedName>
        <fullName evidence="1">Uncharacterized protein</fullName>
    </submittedName>
</protein>
<reference evidence="1 2" key="1">
    <citation type="submission" date="2019-08" db="EMBL/GenBank/DDBJ databases">
        <title>The genome of the soybean aphid Biotype 1, its phylome, world population structure and adaptation to the North American continent.</title>
        <authorList>
            <person name="Giordano R."/>
            <person name="Donthu R.K."/>
            <person name="Hernandez A.G."/>
            <person name="Wright C.L."/>
            <person name="Zimin A.V."/>
        </authorList>
    </citation>
    <scope>NUCLEOTIDE SEQUENCE [LARGE SCALE GENOMIC DNA]</scope>
    <source>
        <tissue evidence="1">Whole aphids</tissue>
    </source>
</reference>